<evidence type="ECO:0000313" key="1">
    <source>
        <dbReference type="EMBL" id="PHV71880.1"/>
    </source>
</evidence>
<proteinExistence type="predicted"/>
<accession>A0AC61DF83</accession>
<keyword evidence="2" id="KW-1185">Reference proteome</keyword>
<sequence>MEGLTFQEEGVLPTKQVTLTRGSGNYYWSGNIYQTLQEAQQEAEVLGSGAVAGYIDTYTYGVFSKEKLEGFFQVDKPSTLIEIYDEGQKLILISYNNEVPLVFQGASKGNEIALTQVGSSRVYRGAIGVVNGQNSGLTPYNQVGMEEYLYGVVPCEMGASYPIEALKAQAVVARSIANFQYNRYSSKGYNLVDTTASQVYRGYGAENVITTQAVDETKGELALYNGQVAETVYFSTSGGVTEDAQYTWGNVVPYLIAVSDFLETEPAQTAWTRKITLSEVQACLNAQGVNIGQALGIEIVSRTPAGRVLEMRVIGTNGSKSYKNENIRSFFSSTKEGSLKSRLFSFQTFTIIGGQTAPPASEEEKTDLVIMGASSLGQGSLSDLMLMSARDMVEAPEQLVLLSKEGITLVGGTNDKGSNTSATLGGSIKHNLPATEVQMGDLIIYGQGFGHGVGMSQSGAKGMAKAGYNYREIIEYYYTGVRVGH</sequence>
<organism evidence="1 2">
    <name type="scientific">Sporanaerobium hydrogeniformans</name>
    <dbReference type="NCBI Taxonomy" id="3072179"/>
    <lineage>
        <taxon>Bacteria</taxon>
        <taxon>Bacillati</taxon>
        <taxon>Bacillota</taxon>
        <taxon>Clostridia</taxon>
        <taxon>Lachnospirales</taxon>
        <taxon>Lachnospiraceae</taxon>
        <taxon>Sporanaerobium</taxon>
    </lineage>
</organism>
<reference evidence="1" key="1">
    <citation type="submission" date="2017-10" db="EMBL/GenBank/DDBJ databases">
        <title>Genome sequence of cellulolytic Lachnospiraceae bacterium XHS1971 isolated from hotspring sediment.</title>
        <authorList>
            <person name="Vasudevan G."/>
            <person name="Joshi A.J."/>
            <person name="Hivarkar S."/>
            <person name="Lanjekar V.B."/>
            <person name="Dhakephalkar P.K."/>
            <person name="Dagar S."/>
        </authorList>
    </citation>
    <scope>NUCLEOTIDE SEQUENCE</scope>
    <source>
        <strain evidence="1">XHS1971</strain>
    </source>
</reference>
<name>A0AC61DF83_9FIRM</name>
<protein>
    <submittedName>
        <fullName evidence="1">Uncharacterized protein</fullName>
    </submittedName>
</protein>
<evidence type="ECO:0000313" key="2">
    <source>
        <dbReference type="Proteomes" id="UP000224460"/>
    </source>
</evidence>
<dbReference type="EMBL" id="PEDL01000002">
    <property type="protein sequence ID" value="PHV71880.1"/>
    <property type="molecule type" value="Genomic_DNA"/>
</dbReference>
<comment type="caution">
    <text evidence="1">The sequence shown here is derived from an EMBL/GenBank/DDBJ whole genome shotgun (WGS) entry which is preliminary data.</text>
</comment>
<dbReference type="Proteomes" id="UP000224460">
    <property type="component" value="Unassembled WGS sequence"/>
</dbReference>
<gene>
    <name evidence="1" type="ORF">CS063_03075</name>
</gene>